<evidence type="ECO:0000313" key="1">
    <source>
        <dbReference type="EMBL" id="AVK96898.1"/>
    </source>
</evidence>
<gene>
    <name evidence="1" type="ORF">LS41612_11815</name>
    <name evidence="2" type="ORF">NCTC10338_02358</name>
</gene>
<dbReference type="RefSeq" id="WP_024361651.1">
    <property type="nucleotide sequence ID" value="NZ_BJNS01000010.1"/>
</dbReference>
<dbReference type="EMBL" id="CP019980">
    <property type="protein sequence ID" value="AVK96898.1"/>
    <property type="molecule type" value="Genomic_DNA"/>
</dbReference>
<dbReference type="PROSITE" id="PS51257">
    <property type="entry name" value="PROKAR_LIPOPROTEIN"/>
    <property type="match status" value="1"/>
</dbReference>
<evidence type="ECO:0008006" key="5">
    <source>
        <dbReference type="Google" id="ProtNLM"/>
    </source>
</evidence>
<reference evidence="1 3" key="1">
    <citation type="submission" date="2017-03" db="EMBL/GenBank/DDBJ databases">
        <title>The whole genome sequencing and assembly of Lysinibacillus sphaericus DSM 28T strain.</title>
        <authorList>
            <person name="Lee Y.-J."/>
            <person name="Yi H."/>
            <person name="Bahn Y.-S."/>
            <person name="Kim J.F."/>
            <person name="Lee D.-W."/>
        </authorList>
    </citation>
    <scope>NUCLEOTIDE SEQUENCE [LARGE SCALE GENOMIC DNA]</scope>
    <source>
        <strain evidence="1 3">DSM 28</strain>
    </source>
</reference>
<evidence type="ECO:0000313" key="3">
    <source>
        <dbReference type="Proteomes" id="UP000238825"/>
    </source>
</evidence>
<dbReference type="AlphaFoldDB" id="A0A2S0K0R2"/>
<dbReference type="Proteomes" id="UP000238825">
    <property type="component" value="Chromosome"/>
</dbReference>
<dbReference type="EMBL" id="UFSZ01000001">
    <property type="protein sequence ID" value="SUV17263.1"/>
    <property type="molecule type" value="Genomic_DNA"/>
</dbReference>
<evidence type="ECO:0000313" key="4">
    <source>
        <dbReference type="Proteomes" id="UP000255295"/>
    </source>
</evidence>
<reference evidence="2 4" key="2">
    <citation type="submission" date="2018-06" db="EMBL/GenBank/DDBJ databases">
        <authorList>
            <consortium name="Pathogen Informatics"/>
            <person name="Doyle S."/>
        </authorList>
    </citation>
    <scope>NUCLEOTIDE SEQUENCE [LARGE SCALE GENOMIC DNA]</scope>
    <source>
        <strain evidence="2 4">NCTC10338</strain>
    </source>
</reference>
<evidence type="ECO:0000313" key="2">
    <source>
        <dbReference type="EMBL" id="SUV17263.1"/>
    </source>
</evidence>
<dbReference type="Proteomes" id="UP000255295">
    <property type="component" value="Unassembled WGS sequence"/>
</dbReference>
<organism evidence="1 3">
    <name type="scientific">Lysinibacillus sphaericus</name>
    <name type="common">Bacillus sphaericus</name>
    <dbReference type="NCBI Taxonomy" id="1421"/>
    <lineage>
        <taxon>Bacteria</taxon>
        <taxon>Bacillati</taxon>
        <taxon>Bacillota</taxon>
        <taxon>Bacilli</taxon>
        <taxon>Bacillales</taxon>
        <taxon>Bacillaceae</taxon>
        <taxon>Lysinibacillus</taxon>
    </lineage>
</organism>
<dbReference type="GeneID" id="48276885"/>
<sequence length="218" mass="24367">MRQIIFLCLALILVGCTNNPKTERQEQASLATNHNKTQTDEQNTKQLDAGLITDYFPPDGSTAYFQGEGNEFASYTLQTSYIDKTSIAQIENNGGVILLKVYRITNTAIELVYMEAVEEAPTVPTAQEIATFPVMETILQQPLQVGHRFDGWVILSTTAAITTSFATFHNVIELRKTKDNMTTTKYFAKGVGLIHTKDEMKTNKEEVFTVTSTLQKIE</sequence>
<proteinExistence type="predicted"/>
<name>A0A2S0K0R2_LYSSH</name>
<accession>A0A2S0K0R2</accession>
<protein>
    <recommendedName>
        <fullName evidence="5">Lipoprotein</fullName>
    </recommendedName>
</protein>